<dbReference type="CDD" id="cd02651">
    <property type="entry name" value="nuc_hydro_IU_UC_XIUA"/>
    <property type="match status" value="1"/>
</dbReference>
<dbReference type="InterPro" id="IPR036452">
    <property type="entry name" value="Ribo_hydro-like"/>
</dbReference>
<evidence type="ECO:0000313" key="6">
    <source>
        <dbReference type="Proteomes" id="UP000800035"/>
    </source>
</evidence>
<evidence type="ECO:0000256" key="2">
    <source>
        <dbReference type="ARBA" id="ARBA00022801"/>
    </source>
</evidence>
<comment type="similarity">
    <text evidence="1">Belongs to the IUNH family.</text>
</comment>
<dbReference type="GO" id="GO:0008477">
    <property type="term" value="F:purine nucleosidase activity"/>
    <property type="evidence" value="ECO:0007669"/>
    <property type="project" value="TreeGrafter"/>
</dbReference>
<reference evidence="5" key="1">
    <citation type="journal article" date="2020" name="Stud. Mycol.">
        <title>101 Dothideomycetes genomes: a test case for predicting lifestyles and emergence of pathogens.</title>
        <authorList>
            <person name="Haridas S."/>
            <person name="Albert R."/>
            <person name="Binder M."/>
            <person name="Bloem J."/>
            <person name="Labutti K."/>
            <person name="Salamov A."/>
            <person name="Andreopoulos B."/>
            <person name="Baker S."/>
            <person name="Barry K."/>
            <person name="Bills G."/>
            <person name="Bluhm B."/>
            <person name="Cannon C."/>
            <person name="Castanera R."/>
            <person name="Culley D."/>
            <person name="Daum C."/>
            <person name="Ezra D."/>
            <person name="Gonzalez J."/>
            <person name="Henrissat B."/>
            <person name="Kuo A."/>
            <person name="Liang C."/>
            <person name="Lipzen A."/>
            <person name="Lutzoni F."/>
            <person name="Magnuson J."/>
            <person name="Mondo S."/>
            <person name="Nolan M."/>
            <person name="Ohm R."/>
            <person name="Pangilinan J."/>
            <person name="Park H.-J."/>
            <person name="Ramirez L."/>
            <person name="Alfaro M."/>
            <person name="Sun H."/>
            <person name="Tritt A."/>
            <person name="Yoshinaga Y."/>
            <person name="Zwiers L.-H."/>
            <person name="Turgeon B."/>
            <person name="Goodwin S."/>
            <person name="Spatafora J."/>
            <person name="Crous P."/>
            <person name="Grigoriev I."/>
        </authorList>
    </citation>
    <scope>NUCLEOTIDE SEQUENCE</scope>
    <source>
        <strain evidence="5">CBS 675.92</strain>
    </source>
</reference>
<evidence type="ECO:0000256" key="1">
    <source>
        <dbReference type="ARBA" id="ARBA00009176"/>
    </source>
</evidence>
<dbReference type="AlphaFoldDB" id="A0A6A5U0K0"/>
<dbReference type="PANTHER" id="PTHR12304:SF4">
    <property type="entry name" value="URIDINE NUCLEOSIDASE"/>
    <property type="match status" value="1"/>
</dbReference>
<dbReference type="GO" id="GO:0006152">
    <property type="term" value="P:purine nucleoside catabolic process"/>
    <property type="evidence" value="ECO:0007669"/>
    <property type="project" value="TreeGrafter"/>
</dbReference>
<dbReference type="Gene3D" id="3.90.245.10">
    <property type="entry name" value="Ribonucleoside hydrolase-like"/>
    <property type="match status" value="1"/>
</dbReference>
<evidence type="ECO:0000256" key="3">
    <source>
        <dbReference type="ARBA" id="ARBA00023295"/>
    </source>
</evidence>
<accession>A0A6A5U0K0</accession>
<keyword evidence="3" id="KW-0326">Glycosidase</keyword>
<feature type="domain" description="Inosine/uridine-preferring nucleoside hydrolase" evidence="4">
    <location>
        <begin position="12"/>
        <end position="355"/>
    </location>
</feature>
<proteinExistence type="inferred from homology"/>
<dbReference type="InterPro" id="IPR023186">
    <property type="entry name" value="IUNH"/>
</dbReference>
<keyword evidence="2 5" id="KW-0378">Hydrolase</keyword>
<dbReference type="Pfam" id="PF01156">
    <property type="entry name" value="IU_nuc_hydro"/>
    <property type="match status" value="1"/>
</dbReference>
<dbReference type="Proteomes" id="UP000800035">
    <property type="component" value="Unassembled WGS sequence"/>
</dbReference>
<dbReference type="InterPro" id="IPR001910">
    <property type="entry name" value="Inosine/uridine_hydrolase_dom"/>
</dbReference>
<sequence length="388" mass="41709">MAATSETKKMPLWLDCDPGHDDAYALLLAAHDPRVELLGVSTVHGNASLEQTTFNARGLLEAIGKRDIKVYSGAAKPIVRDAVHAVDIHGESGLDGVTLLPQPIAPAATDVDHLQAIYNALIATPAHTAWLISTGTLTNIGLVFQKYPDLAEHIKGLSIMGGAIGGKFTDAPMGKVQGEGERFGNWTAYAEFNIYCDPEASHFIFSHPVLKSKTTLIPLDLSHQVLGTKTVRRTLLYGSDQPLDASTANTDRTPSSMRALFTQIMSFFAGTYAEVYSITEGPPLHDPLAVSAAIDPDIFDDKGGERFQVDIVTEGVHSVDQSKVGQLGRTKATKLPPGEGGCRIPRGVDLAKFWESIENCLKSADKVTPMPKLSREELNTHGVFAGID</sequence>
<evidence type="ECO:0000313" key="5">
    <source>
        <dbReference type="EMBL" id="KAF1958385.1"/>
    </source>
</evidence>
<name>A0A6A5U0K0_9PLEO</name>
<dbReference type="GO" id="GO:0005829">
    <property type="term" value="C:cytosol"/>
    <property type="evidence" value="ECO:0007669"/>
    <property type="project" value="TreeGrafter"/>
</dbReference>
<dbReference type="EMBL" id="ML976987">
    <property type="protein sequence ID" value="KAF1958385.1"/>
    <property type="molecule type" value="Genomic_DNA"/>
</dbReference>
<dbReference type="SUPFAM" id="SSF53590">
    <property type="entry name" value="Nucleoside hydrolase"/>
    <property type="match status" value="1"/>
</dbReference>
<evidence type="ECO:0000259" key="4">
    <source>
        <dbReference type="Pfam" id="PF01156"/>
    </source>
</evidence>
<keyword evidence="6" id="KW-1185">Reference proteome</keyword>
<gene>
    <name evidence="5" type="ORF">CC80DRAFT_546619</name>
</gene>
<dbReference type="OrthoDB" id="432381at2759"/>
<organism evidence="5 6">
    <name type="scientific">Byssothecium circinans</name>
    <dbReference type="NCBI Taxonomy" id="147558"/>
    <lineage>
        <taxon>Eukaryota</taxon>
        <taxon>Fungi</taxon>
        <taxon>Dikarya</taxon>
        <taxon>Ascomycota</taxon>
        <taxon>Pezizomycotina</taxon>
        <taxon>Dothideomycetes</taxon>
        <taxon>Pleosporomycetidae</taxon>
        <taxon>Pleosporales</taxon>
        <taxon>Massarineae</taxon>
        <taxon>Massarinaceae</taxon>
        <taxon>Byssothecium</taxon>
    </lineage>
</organism>
<dbReference type="PANTHER" id="PTHR12304">
    <property type="entry name" value="INOSINE-URIDINE PREFERRING NUCLEOSIDE HYDROLASE"/>
    <property type="match status" value="1"/>
</dbReference>
<protein>
    <submittedName>
        <fullName evidence="5">Inosine/uridine-preferring nucleoside hydrolase</fullName>
    </submittedName>
</protein>